<proteinExistence type="predicted"/>
<comment type="caution">
    <text evidence="4">The sequence shown here is derived from an EMBL/GenBank/DDBJ whole genome shotgun (WGS) entry which is preliminary data.</text>
</comment>
<feature type="domain" description="DUF913" evidence="3">
    <location>
        <begin position="456"/>
        <end position="816"/>
    </location>
</feature>
<reference evidence="4 5" key="1">
    <citation type="journal article" date="2015" name="Genome Biol. Evol.">
        <title>Comparative Genomics of a Bacterivorous Green Alga Reveals Evolutionary Causalities and Consequences of Phago-Mixotrophic Mode of Nutrition.</title>
        <authorList>
            <person name="Burns J.A."/>
            <person name="Paasch A."/>
            <person name="Narechania A."/>
            <person name="Kim E."/>
        </authorList>
    </citation>
    <scope>NUCLEOTIDE SEQUENCE [LARGE SCALE GENOMIC DNA]</scope>
    <source>
        <strain evidence="4 5">PLY_AMNH</strain>
    </source>
</reference>
<dbReference type="Pfam" id="PF06025">
    <property type="entry name" value="DUF913"/>
    <property type="match status" value="1"/>
</dbReference>
<gene>
    <name evidence="4" type="ORF">CYMTET_23206</name>
</gene>
<dbReference type="InterPro" id="IPR010309">
    <property type="entry name" value="E3_Ub_ligase_DUF908"/>
</dbReference>
<feature type="compositionally biased region" description="Low complexity" evidence="1">
    <location>
        <begin position="954"/>
        <end position="973"/>
    </location>
</feature>
<dbReference type="Proteomes" id="UP001190700">
    <property type="component" value="Unassembled WGS sequence"/>
</dbReference>
<feature type="compositionally biased region" description="Low complexity" evidence="1">
    <location>
        <begin position="484"/>
        <end position="497"/>
    </location>
</feature>
<dbReference type="InterPro" id="IPR011989">
    <property type="entry name" value="ARM-like"/>
</dbReference>
<dbReference type="Pfam" id="PF06012">
    <property type="entry name" value="DUF908"/>
    <property type="match status" value="1"/>
</dbReference>
<keyword evidence="5" id="KW-1185">Reference proteome</keyword>
<dbReference type="InterPro" id="IPR010314">
    <property type="entry name" value="E3_Ub_ligase_DUF913"/>
</dbReference>
<evidence type="ECO:0000259" key="2">
    <source>
        <dbReference type="Pfam" id="PF06012"/>
    </source>
</evidence>
<evidence type="ECO:0000256" key="1">
    <source>
        <dbReference type="SAM" id="MobiDB-lite"/>
    </source>
</evidence>
<dbReference type="InterPro" id="IPR016024">
    <property type="entry name" value="ARM-type_fold"/>
</dbReference>
<evidence type="ECO:0000313" key="4">
    <source>
        <dbReference type="EMBL" id="KAK3268281.1"/>
    </source>
</evidence>
<evidence type="ECO:0000313" key="5">
    <source>
        <dbReference type="Proteomes" id="UP001190700"/>
    </source>
</evidence>
<evidence type="ECO:0000259" key="3">
    <source>
        <dbReference type="Pfam" id="PF06025"/>
    </source>
</evidence>
<feature type="region of interest" description="Disordered" evidence="1">
    <location>
        <begin position="475"/>
        <end position="520"/>
    </location>
</feature>
<feature type="domain" description="DUF908" evidence="2">
    <location>
        <begin position="88"/>
        <end position="369"/>
    </location>
</feature>
<accession>A0AAE0FZU8</accession>
<name>A0AAE0FZU8_9CHLO</name>
<dbReference type="Gene3D" id="1.25.10.10">
    <property type="entry name" value="Leucine-rich Repeat Variant"/>
    <property type="match status" value="1"/>
</dbReference>
<feature type="region of interest" description="Disordered" evidence="1">
    <location>
        <begin position="941"/>
        <end position="979"/>
    </location>
</feature>
<sequence length="1088" mass="116128">MRVGKGLKRTTAETPSQVQEFIGSVVQVAGESIAAPLQNFQTWCYGKGDFCHWIDLFDHFDAFFDAHVKPRAELKIQDTKSEDPPFPRESCLEILRVSSLILENCNNKHMYSSVEHLTSLLAANDVDLVLATLHTLVSFVRKPFLHSIRNVRWQGDAALNARLFALSQGPGGKEEGLGLVACASSDHHEEIRHNSTGTTLRFEFYEEPKDQAAKDSISKGSLQVINIPQFHSYPGKELEIAQKLATEHKVPESLRFSLLARIRTAHGFATLEGRRQSVRIRLLALVVLLQSNPDHDDMVAFFGNEPDFVNELVALLCAHQTVPEDIQTLALRVLATQSLDRNRQLNVLQAISAGGHRGTLSTLLQRAVASLDSDDASGTCSYQFVEALLSLVTTLCSSSSGWTSLTEVGLVPLLLPLLRDTNPKHVPLVTAGVRILEAMMDLSTANVRTGDSDVVVSLLRDLGGLQDLVDRLRHEVGLPPPDTASSSAGSGAGASAAEEPVQMDSTADNKGKRPEVQHAPMPYANRLLTKSLLRVIVNTNSPPGTNARLGGLEESLPICLKEIFRRAKDFGGGVFHLAASVMRLVLYNDPACFPQLEAAGLPEAFLSTVQEGIIASSDAVECVPTTLTALCLNPQGLERVRSSGGESCESGALACFVPIFTSRSYLRPLQGETPSAIGTGLDELVRHVPALRPAGIAMAIDILTAICALGSAPMKEGSEGTATPAASTPAAAPEPMETEEAIPAVTLEGAEIAQSEEKPSGTAAVQGLDTLLPECIHNTSRMLESMLAHNDTARLFVEKGGIQLLLRMYSLPGLPLTFGGSSAMHMLSAAFRAFIPSHAAALSKHVRSELHTQLRKAEECARGLHPEGLSKSSSEACKAYVGTLSSAEGLVNLSTSLVRSTPNMLPELTSEGMEVLQALGTAQRSSHWQLALAEHAQAKIKPSTSAEASKDLSTAGAAATAAPGMPGATTQAASADGLSGETPMEVHCNTSPFLDGLVCAPMYHFLYASKIEQGKQYLRDHVRLCHEGVNNDGELGVTALSARLGKKSSLGGKRRTLPEGPLGYLVSALLSPKGLAAVTMAVGLQDLM</sequence>
<dbReference type="AlphaFoldDB" id="A0AAE0FZU8"/>
<dbReference type="SUPFAM" id="SSF48371">
    <property type="entry name" value="ARM repeat"/>
    <property type="match status" value="1"/>
</dbReference>
<dbReference type="EMBL" id="LGRX02011919">
    <property type="protein sequence ID" value="KAK3268281.1"/>
    <property type="molecule type" value="Genomic_DNA"/>
</dbReference>
<feature type="compositionally biased region" description="Basic and acidic residues" evidence="1">
    <location>
        <begin position="507"/>
        <end position="516"/>
    </location>
</feature>
<protein>
    <submittedName>
        <fullName evidence="4">E3 ubiquitin-protein ligase upl1</fullName>
    </submittedName>
</protein>
<organism evidence="4 5">
    <name type="scientific">Cymbomonas tetramitiformis</name>
    <dbReference type="NCBI Taxonomy" id="36881"/>
    <lineage>
        <taxon>Eukaryota</taxon>
        <taxon>Viridiplantae</taxon>
        <taxon>Chlorophyta</taxon>
        <taxon>Pyramimonadophyceae</taxon>
        <taxon>Pyramimonadales</taxon>
        <taxon>Pyramimonadaceae</taxon>
        <taxon>Cymbomonas</taxon>
    </lineage>
</organism>